<keyword evidence="3" id="KW-1185">Reference proteome</keyword>
<name>A0AAV4RWV9_9ARAC</name>
<organism evidence="2 3">
    <name type="scientific">Caerostris darwini</name>
    <dbReference type="NCBI Taxonomy" id="1538125"/>
    <lineage>
        <taxon>Eukaryota</taxon>
        <taxon>Metazoa</taxon>
        <taxon>Ecdysozoa</taxon>
        <taxon>Arthropoda</taxon>
        <taxon>Chelicerata</taxon>
        <taxon>Arachnida</taxon>
        <taxon>Araneae</taxon>
        <taxon>Araneomorphae</taxon>
        <taxon>Entelegynae</taxon>
        <taxon>Araneoidea</taxon>
        <taxon>Araneidae</taxon>
        <taxon>Caerostris</taxon>
    </lineage>
</organism>
<evidence type="ECO:0000256" key="1">
    <source>
        <dbReference type="SAM" id="MobiDB-lite"/>
    </source>
</evidence>
<dbReference type="EMBL" id="BPLQ01006841">
    <property type="protein sequence ID" value="GIY25589.1"/>
    <property type="molecule type" value="Genomic_DNA"/>
</dbReference>
<sequence>MFPDGREAGVSIRLQEGKLTNLLVESDNEAEQPANRRVEESDHSNSEEYTSTCKMWILNYLKELTNFRRTFFVMNHYVLVD</sequence>
<accession>A0AAV4RWV9</accession>
<dbReference type="AlphaFoldDB" id="A0AAV4RWV9"/>
<gene>
    <name evidence="2" type="ORF">CDAR_262981</name>
</gene>
<evidence type="ECO:0000313" key="3">
    <source>
        <dbReference type="Proteomes" id="UP001054837"/>
    </source>
</evidence>
<comment type="caution">
    <text evidence="2">The sequence shown here is derived from an EMBL/GenBank/DDBJ whole genome shotgun (WGS) entry which is preliminary data.</text>
</comment>
<feature type="compositionally biased region" description="Basic and acidic residues" evidence="1">
    <location>
        <begin position="34"/>
        <end position="46"/>
    </location>
</feature>
<evidence type="ECO:0000313" key="2">
    <source>
        <dbReference type="EMBL" id="GIY25589.1"/>
    </source>
</evidence>
<feature type="region of interest" description="Disordered" evidence="1">
    <location>
        <begin position="23"/>
        <end position="48"/>
    </location>
</feature>
<proteinExistence type="predicted"/>
<reference evidence="2 3" key="1">
    <citation type="submission" date="2021-06" db="EMBL/GenBank/DDBJ databases">
        <title>Caerostris darwini draft genome.</title>
        <authorList>
            <person name="Kono N."/>
            <person name="Arakawa K."/>
        </authorList>
    </citation>
    <scope>NUCLEOTIDE SEQUENCE [LARGE SCALE GENOMIC DNA]</scope>
</reference>
<dbReference type="Proteomes" id="UP001054837">
    <property type="component" value="Unassembled WGS sequence"/>
</dbReference>
<protein>
    <submittedName>
        <fullName evidence="2">Uncharacterized protein</fullName>
    </submittedName>
</protein>